<feature type="binding site" evidence="11">
    <location>
        <position position="373"/>
    </location>
    <ligand>
        <name>Zn(2+)</name>
        <dbReference type="ChEBI" id="CHEBI:29105"/>
        <label>2</label>
    </ligand>
</feature>
<dbReference type="GO" id="GO:0008270">
    <property type="term" value="F:zinc ion binding"/>
    <property type="evidence" value="ECO:0007669"/>
    <property type="project" value="UniProtKB-KW"/>
</dbReference>
<gene>
    <name evidence="15" type="ORF">AFUS01_LOCUS6070</name>
</gene>
<accession>A0A8J2JGS8</accession>
<feature type="region of interest" description="Disordered" evidence="13">
    <location>
        <begin position="87"/>
        <end position="191"/>
    </location>
</feature>
<evidence type="ECO:0000256" key="10">
    <source>
        <dbReference type="PIRSR" id="PIRSR628651-50"/>
    </source>
</evidence>
<feature type="domain" description="PHD-type" evidence="14">
    <location>
        <begin position="327"/>
        <end position="376"/>
    </location>
</feature>
<dbReference type="OrthoDB" id="5411773at2759"/>
<keyword evidence="7" id="KW-0805">Transcription regulation</keyword>
<comment type="subcellular location">
    <subcellularLocation>
        <location evidence="1">Nucleus</location>
    </subcellularLocation>
</comment>
<evidence type="ECO:0000256" key="12">
    <source>
        <dbReference type="PROSITE-ProRule" id="PRU00146"/>
    </source>
</evidence>
<feature type="compositionally biased region" description="Polar residues" evidence="13">
    <location>
        <begin position="136"/>
        <end position="155"/>
    </location>
</feature>
<feature type="site" description="Histone H3K4me3 binding" evidence="10">
    <location>
        <position position="352"/>
    </location>
</feature>
<keyword evidence="8" id="KW-0804">Transcription</keyword>
<dbReference type="EMBL" id="CAJVCH010039526">
    <property type="protein sequence ID" value="CAG7716570.1"/>
    <property type="molecule type" value="Genomic_DNA"/>
</dbReference>
<evidence type="ECO:0000256" key="8">
    <source>
        <dbReference type="ARBA" id="ARBA00023163"/>
    </source>
</evidence>
<evidence type="ECO:0000256" key="5">
    <source>
        <dbReference type="ARBA" id="ARBA00022771"/>
    </source>
</evidence>
<proteinExistence type="inferred from homology"/>
<evidence type="ECO:0000256" key="6">
    <source>
        <dbReference type="ARBA" id="ARBA00022833"/>
    </source>
</evidence>
<evidence type="ECO:0000256" key="2">
    <source>
        <dbReference type="ARBA" id="ARBA00010210"/>
    </source>
</evidence>
<comment type="caution">
    <text evidence="15">The sequence shown here is derived from an EMBL/GenBank/DDBJ whole genome shotgun (WGS) entry which is preliminary data.</text>
</comment>
<evidence type="ECO:0000256" key="13">
    <source>
        <dbReference type="SAM" id="MobiDB-lite"/>
    </source>
</evidence>
<comment type="similarity">
    <text evidence="2">Belongs to the ING family.</text>
</comment>
<dbReference type="InterPro" id="IPR019786">
    <property type="entry name" value="Zinc_finger_PHD-type_CS"/>
</dbReference>
<dbReference type="InterPro" id="IPR019787">
    <property type="entry name" value="Znf_PHD-finger"/>
</dbReference>
<name>A0A8J2JGS8_9HEXA</name>
<dbReference type="CDD" id="cd15584">
    <property type="entry name" value="PHD_ING1_2"/>
    <property type="match status" value="1"/>
</dbReference>
<dbReference type="SMART" id="SM00249">
    <property type="entry name" value="PHD"/>
    <property type="match status" value="1"/>
</dbReference>
<evidence type="ECO:0000256" key="7">
    <source>
        <dbReference type="ARBA" id="ARBA00023015"/>
    </source>
</evidence>
<evidence type="ECO:0000256" key="3">
    <source>
        <dbReference type="ARBA" id="ARBA00022604"/>
    </source>
</evidence>
<sequence length="400" mass="45525">MPSHIVKAMDAMKEVDTEYEHCLQVLEELTNASRVDGLAIDKLKQVLTVASDRARDKQRKARQVEKYLGEKVQVILDRSKSSKLSVKRRVKLASQPEPPAEAHSAAERKVGRRSKGRKRKAETCLEPCTNRKTRRNLTLPSSSTEAMSNSSYVSRSSEDFGDGSHSTKGSQANKRSNDDAGMSNNVEARSRFDVGKVNDMDGWKNHSSKMLKVIDDWKLKCADIDKVGRIEVMPTDETDAGKFEKTDAGNKEIDAGKFKEAGTRKAKEIDARIYNSPDARKDAVVDACNFSPLKEVQHTVKKRGWKRRKVQDEAMPSQDHNEELDEPKYCICNEMSYGDMIGCDNDLCPMEWFHFKCVQLSSKPRGKWYCPRCRGDRPNVMKPREVIIQELEQYNREKED</sequence>
<dbReference type="PROSITE" id="PS50016">
    <property type="entry name" value="ZF_PHD_2"/>
    <property type="match status" value="1"/>
</dbReference>
<keyword evidence="3" id="KW-0341">Growth regulation</keyword>
<feature type="compositionally biased region" description="Polar residues" evidence="13">
    <location>
        <begin position="164"/>
        <end position="174"/>
    </location>
</feature>
<keyword evidence="9" id="KW-0539">Nucleus</keyword>
<keyword evidence="5 12" id="KW-0863">Zinc-finger</keyword>
<evidence type="ECO:0000256" key="9">
    <source>
        <dbReference type="ARBA" id="ARBA00023242"/>
    </source>
</evidence>
<dbReference type="AlphaFoldDB" id="A0A8J2JGS8"/>
<keyword evidence="6 11" id="KW-0862">Zinc</keyword>
<dbReference type="PANTHER" id="PTHR10333:SF103">
    <property type="entry name" value="INHIBITOR OF GROWTH PROTEIN 3"/>
    <property type="match status" value="1"/>
</dbReference>
<feature type="binding site" evidence="11">
    <location>
        <position position="332"/>
    </location>
    <ligand>
        <name>Zn(2+)</name>
        <dbReference type="ChEBI" id="CHEBI:29105"/>
        <label>1</label>
    </ligand>
</feature>
<dbReference type="InterPro" id="IPR001965">
    <property type="entry name" value="Znf_PHD"/>
</dbReference>
<feature type="binding site" evidence="11">
    <location>
        <position position="330"/>
    </location>
    <ligand>
        <name>Zn(2+)</name>
        <dbReference type="ChEBI" id="CHEBI:29105"/>
        <label>1</label>
    </ligand>
</feature>
<dbReference type="PROSITE" id="PS01359">
    <property type="entry name" value="ZF_PHD_1"/>
    <property type="match status" value="1"/>
</dbReference>
<evidence type="ECO:0000256" key="4">
    <source>
        <dbReference type="ARBA" id="ARBA00022723"/>
    </source>
</evidence>
<dbReference type="InterPro" id="IPR028643">
    <property type="entry name" value="ING1_PHD_Znf"/>
</dbReference>
<dbReference type="PANTHER" id="PTHR10333">
    <property type="entry name" value="INHIBITOR OF GROWTH PROTEIN"/>
    <property type="match status" value="1"/>
</dbReference>
<feature type="binding site" evidence="11">
    <location>
        <position position="370"/>
    </location>
    <ligand>
        <name>Zn(2+)</name>
        <dbReference type="ChEBI" id="CHEBI:29105"/>
        <label>2</label>
    </ligand>
</feature>
<evidence type="ECO:0000259" key="14">
    <source>
        <dbReference type="PROSITE" id="PS50016"/>
    </source>
</evidence>
<evidence type="ECO:0000313" key="15">
    <source>
        <dbReference type="EMBL" id="CAG7716570.1"/>
    </source>
</evidence>
<keyword evidence="4 11" id="KW-0479">Metal-binding</keyword>
<dbReference type="FunFam" id="3.30.40.10:FF:000021">
    <property type="entry name" value="Inhibitor of growth 2b"/>
    <property type="match status" value="1"/>
</dbReference>
<reference evidence="15" key="1">
    <citation type="submission" date="2021-06" db="EMBL/GenBank/DDBJ databases">
        <authorList>
            <person name="Hodson N. C."/>
            <person name="Mongue J. A."/>
            <person name="Jaron S. K."/>
        </authorList>
    </citation>
    <scope>NUCLEOTIDE SEQUENCE</scope>
</reference>
<evidence type="ECO:0000256" key="1">
    <source>
        <dbReference type="ARBA" id="ARBA00004123"/>
    </source>
</evidence>
<feature type="binding site" evidence="11">
    <location>
        <position position="357"/>
    </location>
    <ligand>
        <name>Zn(2+)</name>
        <dbReference type="ChEBI" id="CHEBI:29105"/>
        <label>1</label>
    </ligand>
</feature>
<feature type="site" description="Histone H3K4me3 binding" evidence="10">
    <location>
        <position position="344"/>
    </location>
</feature>
<feature type="site" description="Histone H3K4me3 binding" evidence="10">
    <location>
        <position position="329"/>
    </location>
</feature>
<dbReference type="GO" id="GO:0005634">
    <property type="term" value="C:nucleus"/>
    <property type="evidence" value="ECO:0007669"/>
    <property type="project" value="UniProtKB-SubCell"/>
</dbReference>
<feature type="site" description="Histone H3K4me3 binding" evidence="10">
    <location>
        <position position="340"/>
    </location>
</feature>
<protein>
    <recommendedName>
        <fullName evidence="14">PHD-type domain-containing protein</fullName>
    </recommendedName>
</protein>
<feature type="compositionally biased region" description="Basic residues" evidence="13">
    <location>
        <begin position="110"/>
        <end position="120"/>
    </location>
</feature>
<evidence type="ECO:0000313" key="16">
    <source>
        <dbReference type="Proteomes" id="UP000708208"/>
    </source>
</evidence>
<feature type="binding site" evidence="11">
    <location>
        <position position="348"/>
    </location>
    <ligand>
        <name>Zn(2+)</name>
        <dbReference type="ChEBI" id="CHEBI:29105"/>
        <label>2</label>
    </ligand>
</feature>
<feature type="binding site" evidence="11">
    <location>
        <position position="354"/>
    </location>
    <ligand>
        <name>Zn(2+)</name>
        <dbReference type="ChEBI" id="CHEBI:29105"/>
        <label>1</label>
    </ligand>
</feature>
<dbReference type="InterPro" id="IPR028651">
    <property type="entry name" value="ING_fam"/>
</dbReference>
<keyword evidence="16" id="KW-1185">Reference proteome</keyword>
<dbReference type="Proteomes" id="UP000708208">
    <property type="component" value="Unassembled WGS sequence"/>
</dbReference>
<feature type="binding site" evidence="11">
    <location>
        <position position="343"/>
    </location>
    <ligand>
        <name>Zn(2+)</name>
        <dbReference type="ChEBI" id="CHEBI:29105"/>
        <label>2</label>
    </ligand>
</feature>
<organism evidence="15 16">
    <name type="scientific">Allacma fusca</name>
    <dbReference type="NCBI Taxonomy" id="39272"/>
    <lineage>
        <taxon>Eukaryota</taxon>
        <taxon>Metazoa</taxon>
        <taxon>Ecdysozoa</taxon>
        <taxon>Arthropoda</taxon>
        <taxon>Hexapoda</taxon>
        <taxon>Collembola</taxon>
        <taxon>Symphypleona</taxon>
        <taxon>Sminthuridae</taxon>
        <taxon>Allacma</taxon>
    </lineage>
</organism>
<evidence type="ECO:0000256" key="11">
    <source>
        <dbReference type="PIRSR" id="PIRSR628651-51"/>
    </source>
</evidence>